<accession>A0ABS9Y9L7</accession>
<dbReference type="Proteomes" id="UP001165269">
    <property type="component" value="Unassembled WGS sequence"/>
</dbReference>
<gene>
    <name evidence="2" type="ORF">MQP27_22755</name>
</gene>
<keyword evidence="1" id="KW-0472">Membrane</keyword>
<comment type="caution">
    <text evidence="2">The sequence shown here is derived from an EMBL/GenBank/DDBJ whole genome shotgun (WGS) entry which is preliminary data.</text>
</comment>
<evidence type="ECO:0008006" key="4">
    <source>
        <dbReference type="Google" id="ProtNLM"/>
    </source>
</evidence>
<reference evidence="2" key="1">
    <citation type="submission" date="2022-03" db="EMBL/GenBank/DDBJ databases">
        <title>Streptomyces 7R015 and 7R016 isolated from Barleria lupulina in Thailand.</title>
        <authorList>
            <person name="Kanchanasin P."/>
            <person name="Phongsopitanun W."/>
            <person name="Tanasupawat S."/>
        </authorList>
    </citation>
    <scope>NUCLEOTIDE SEQUENCE</scope>
    <source>
        <strain evidence="2">7R015</strain>
    </source>
</reference>
<sequence>MSFLLSLLFVVIAAVTGVAFLGKGLVGLGRGGLAPSLRALAHLVGAGAAVLYALGMLVVAGAVLEAEDGGTDSSPIIPCRTGVTASDYRIDDYRVWYVPVRFVCHRSDGSTYDREVPGYVNPALAALTVTGVGLRVSARYVDERARKS</sequence>
<dbReference type="EMBL" id="JALDAY010000007">
    <property type="protein sequence ID" value="MCI3273917.1"/>
    <property type="molecule type" value="Genomic_DNA"/>
</dbReference>
<keyword evidence="1" id="KW-1133">Transmembrane helix</keyword>
<dbReference type="RefSeq" id="WP_242767180.1">
    <property type="nucleotide sequence ID" value="NZ_JALDAY010000007.1"/>
</dbReference>
<evidence type="ECO:0000313" key="2">
    <source>
        <dbReference type="EMBL" id="MCI3273917.1"/>
    </source>
</evidence>
<keyword evidence="1" id="KW-0812">Transmembrane</keyword>
<feature type="transmembrane region" description="Helical" evidence="1">
    <location>
        <begin position="43"/>
        <end position="64"/>
    </location>
</feature>
<protein>
    <recommendedName>
        <fullName evidence="4">DUF3592 domain-containing protein</fullName>
    </recommendedName>
</protein>
<organism evidence="2 3">
    <name type="scientific">Streptomyces cylindrosporus</name>
    <dbReference type="NCBI Taxonomy" id="2927583"/>
    <lineage>
        <taxon>Bacteria</taxon>
        <taxon>Bacillati</taxon>
        <taxon>Actinomycetota</taxon>
        <taxon>Actinomycetes</taxon>
        <taxon>Kitasatosporales</taxon>
        <taxon>Streptomycetaceae</taxon>
        <taxon>Streptomyces</taxon>
    </lineage>
</organism>
<proteinExistence type="predicted"/>
<keyword evidence="3" id="KW-1185">Reference proteome</keyword>
<evidence type="ECO:0000256" key="1">
    <source>
        <dbReference type="SAM" id="Phobius"/>
    </source>
</evidence>
<evidence type="ECO:0000313" key="3">
    <source>
        <dbReference type="Proteomes" id="UP001165269"/>
    </source>
</evidence>
<name>A0ABS9Y9L7_9ACTN</name>